<feature type="transmembrane region" description="Helical" evidence="12">
    <location>
        <begin position="96"/>
        <end position="115"/>
    </location>
</feature>
<dbReference type="GO" id="GO:0016020">
    <property type="term" value="C:membrane"/>
    <property type="evidence" value="ECO:0007669"/>
    <property type="project" value="UniProtKB-SubCell"/>
</dbReference>
<feature type="transmembrane region" description="Helical" evidence="12">
    <location>
        <begin position="653"/>
        <end position="672"/>
    </location>
</feature>
<dbReference type="FunFam" id="1.20.1250.20:FF:000379">
    <property type="entry name" value="Uncharacterized protein, isoform A"/>
    <property type="match status" value="1"/>
</dbReference>
<keyword evidence="8 12" id="KW-0472">Membrane</keyword>
<feature type="transmembrane region" description="Helical" evidence="12">
    <location>
        <begin position="324"/>
        <end position="347"/>
    </location>
</feature>
<dbReference type="OrthoDB" id="8904098at2759"/>
<evidence type="ECO:0000256" key="3">
    <source>
        <dbReference type="ARBA" id="ARBA00022448"/>
    </source>
</evidence>
<dbReference type="GeneID" id="113493995"/>
<feature type="transmembrane region" description="Helical" evidence="12">
    <location>
        <begin position="66"/>
        <end position="84"/>
    </location>
</feature>
<evidence type="ECO:0000313" key="14">
    <source>
        <dbReference type="RefSeq" id="XP_026727880.1"/>
    </source>
</evidence>
<dbReference type="FunCoup" id="A0A7E5VHU2">
    <property type="interactions" value="58"/>
</dbReference>
<evidence type="ECO:0000256" key="7">
    <source>
        <dbReference type="ARBA" id="ARBA00022989"/>
    </source>
</evidence>
<dbReference type="FunFam" id="1.20.1250.20:FF:000049">
    <property type="entry name" value="Solute carrier family 15 member 2"/>
    <property type="match status" value="1"/>
</dbReference>
<keyword evidence="3 10" id="KW-0813">Transport</keyword>
<dbReference type="AlphaFoldDB" id="A0A7E5VHU2"/>
<organism evidence="13 14">
    <name type="scientific">Trichoplusia ni</name>
    <name type="common">Cabbage looper</name>
    <dbReference type="NCBI Taxonomy" id="7111"/>
    <lineage>
        <taxon>Eukaryota</taxon>
        <taxon>Metazoa</taxon>
        <taxon>Ecdysozoa</taxon>
        <taxon>Arthropoda</taxon>
        <taxon>Hexapoda</taxon>
        <taxon>Insecta</taxon>
        <taxon>Pterygota</taxon>
        <taxon>Neoptera</taxon>
        <taxon>Endopterygota</taxon>
        <taxon>Lepidoptera</taxon>
        <taxon>Glossata</taxon>
        <taxon>Ditrysia</taxon>
        <taxon>Noctuoidea</taxon>
        <taxon>Noctuidae</taxon>
        <taxon>Plusiinae</taxon>
        <taxon>Trichoplusia</taxon>
    </lineage>
</organism>
<feature type="compositionally biased region" description="Polar residues" evidence="11">
    <location>
        <begin position="702"/>
        <end position="743"/>
    </location>
</feature>
<dbReference type="GO" id="GO:0022857">
    <property type="term" value="F:transmembrane transporter activity"/>
    <property type="evidence" value="ECO:0007669"/>
    <property type="project" value="InterPro"/>
</dbReference>
<evidence type="ECO:0000256" key="6">
    <source>
        <dbReference type="ARBA" id="ARBA00022927"/>
    </source>
</evidence>
<dbReference type="InParanoid" id="A0A7E5VHU2"/>
<dbReference type="InterPro" id="IPR036259">
    <property type="entry name" value="MFS_trans_sf"/>
</dbReference>
<comment type="subcellular location">
    <subcellularLocation>
        <location evidence="1 10">Membrane</location>
        <topology evidence="1 10">Multi-pass membrane protein</topology>
    </subcellularLocation>
</comment>
<dbReference type="SUPFAM" id="SSF103473">
    <property type="entry name" value="MFS general substrate transporter"/>
    <property type="match status" value="1"/>
</dbReference>
<dbReference type="Pfam" id="PF00854">
    <property type="entry name" value="PTR2"/>
    <property type="match status" value="2"/>
</dbReference>
<feature type="transmembrane region" description="Helical" evidence="12">
    <location>
        <begin position="359"/>
        <end position="380"/>
    </location>
</feature>
<evidence type="ECO:0000256" key="11">
    <source>
        <dbReference type="SAM" id="MobiDB-lite"/>
    </source>
</evidence>
<feature type="transmembrane region" description="Helical" evidence="12">
    <location>
        <begin position="160"/>
        <end position="181"/>
    </location>
</feature>
<evidence type="ECO:0000256" key="8">
    <source>
        <dbReference type="ARBA" id="ARBA00023136"/>
    </source>
</evidence>
<feature type="transmembrane region" description="Helical" evidence="12">
    <location>
        <begin position="621"/>
        <end position="641"/>
    </location>
</feature>
<protein>
    <recommendedName>
        <fullName evidence="9">Oligopeptide transporter 1</fullName>
    </recommendedName>
</protein>
<evidence type="ECO:0000256" key="9">
    <source>
        <dbReference type="ARBA" id="ARBA00078114"/>
    </source>
</evidence>
<dbReference type="GO" id="GO:0006857">
    <property type="term" value="P:oligopeptide transport"/>
    <property type="evidence" value="ECO:0007669"/>
    <property type="project" value="InterPro"/>
</dbReference>
<evidence type="ECO:0000256" key="4">
    <source>
        <dbReference type="ARBA" id="ARBA00022692"/>
    </source>
</evidence>
<proteinExistence type="inferred from homology"/>
<evidence type="ECO:0000256" key="5">
    <source>
        <dbReference type="ARBA" id="ARBA00022856"/>
    </source>
</evidence>
<evidence type="ECO:0000313" key="13">
    <source>
        <dbReference type="Proteomes" id="UP000322000"/>
    </source>
</evidence>
<name>A0A7E5VHU2_TRINI</name>
<evidence type="ECO:0000256" key="12">
    <source>
        <dbReference type="SAM" id="Phobius"/>
    </source>
</evidence>
<evidence type="ECO:0000256" key="10">
    <source>
        <dbReference type="RuleBase" id="RU003755"/>
    </source>
</evidence>
<evidence type="ECO:0000256" key="2">
    <source>
        <dbReference type="ARBA" id="ARBA00005982"/>
    </source>
</evidence>
<feature type="transmembrane region" description="Helical" evidence="12">
    <location>
        <begin position="201"/>
        <end position="219"/>
    </location>
</feature>
<gene>
    <name evidence="14" type="primary">LOC113493995</name>
</gene>
<keyword evidence="5" id="KW-0571">Peptide transport</keyword>
<sequence>MELEDVVEDWNLLGNRKKYKNLPYPKAVGFIVTNEFCERFSYYGMRTILSLYLRGKLGYTDNGATVIYHIFSMFAYFFPLLGAMIADGWLGRYRTILYLSLVYASGSSLISISAMPQLNLPTMQLTILALLLIAFGTGGIKPCVSAFGGDQFRLPEQERYLGYFFSMFYFAINAGSLISTFLTPILRADVHCFGSNDCYPLAFGVPGILMVSSIVVFVAGKRLYIIKKPAGNVLGRVATCIGYATVKSFKSKDKREHWMDRADDKYDKNLIEDVKSLLRVLVLFIPLPLFWALFDQQGSRWTFQADRMKQDIGSWTLKADQMQVLNPLLILLFIPLFEVAIYPFLTWCKLIRKPLHKMIWGGMLAAFAFIISGIVELSLLPSYGTPVAEGFAQLRVYNGFNCKFTLSTANLNALDVNATVNVEIGPLSAYEKLDIIADRVVETPYYLQGESNTQCADIAYSGYFNLKEKTANSFFISKKGINNFTDNNDKAIGGVNVRFLTNVNDVVHIRIEDKKNRDVLSIRSNNSTQMKIPKGVTNVYIDGNVVLKDFHFKSGACYTINVYEDVLGTYTANAVMITPANSVHILWLVPQYVVMTMGEVMFSVTGLEFSFTQAPVSMKSVLQSVWLLTVAFGNLIVVLIVEGNFLDAQWKEFFLFAGLMIIDMLIFTMMAFRYQYRNLDSSDENLTAAEMKQPEKAPPSPALTQGPTQGSAQGPTQGSAQGSTQGSTQAPTQAAEQTSSNKN</sequence>
<keyword evidence="4 10" id="KW-0812">Transmembrane</keyword>
<feature type="region of interest" description="Disordered" evidence="11">
    <location>
        <begin position="689"/>
        <end position="743"/>
    </location>
</feature>
<dbReference type="PROSITE" id="PS01023">
    <property type="entry name" value="PTR2_2"/>
    <property type="match status" value="1"/>
</dbReference>
<dbReference type="InterPro" id="IPR000109">
    <property type="entry name" value="POT_fam"/>
</dbReference>
<reference evidence="14" key="1">
    <citation type="submission" date="2025-08" db="UniProtKB">
        <authorList>
            <consortium name="RefSeq"/>
        </authorList>
    </citation>
    <scope>IDENTIFICATION</scope>
</reference>
<feature type="transmembrane region" description="Helical" evidence="12">
    <location>
        <begin position="276"/>
        <end position="294"/>
    </location>
</feature>
<comment type="similarity">
    <text evidence="2 10">Belongs to the major facilitator superfamily. Proton-dependent oligopeptide transporter (POT/PTR) (TC 2.A.17) family.</text>
</comment>
<dbReference type="InterPro" id="IPR018456">
    <property type="entry name" value="PTR2_symporter_CS"/>
</dbReference>
<feature type="transmembrane region" description="Helical" evidence="12">
    <location>
        <begin position="127"/>
        <end position="148"/>
    </location>
</feature>
<dbReference type="PROSITE" id="PS01022">
    <property type="entry name" value="PTR2_1"/>
    <property type="match status" value="1"/>
</dbReference>
<dbReference type="RefSeq" id="XP_026727880.1">
    <property type="nucleotide sequence ID" value="XM_026872079.1"/>
</dbReference>
<dbReference type="CDD" id="cd17347">
    <property type="entry name" value="MFS_SLC15A1_2_like"/>
    <property type="match status" value="1"/>
</dbReference>
<keyword evidence="6" id="KW-0653">Protein transport</keyword>
<accession>A0A7E5VHU2</accession>
<evidence type="ECO:0000256" key="1">
    <source>
        <dbReference type="ARBA" id="ARBA00004141"/>
    </source>
</evidence>
<dbReference type="KEGG" id="tnl:113493995"/>
<dbReference type="Proteomes" id="UP000322000">
    <property type="component" value="Chromosome 5"/>
</dbReference>
<keyword evidence="7 12" id="KW-1133">Transmembrane helix</keyword>
<dbReference type="PANTHER" id="PTHR11654">
    <property type="entry name" value="OLIGOPEPTIDE TRANSPORTER-RELATED"/>
    <property type="match status" value="1"/>
</dbReference>
<keyword evidence="13" id="KW-1185">Reference proteome</keyword>
<dbReference type="GO" id="GO:0015031">
    <property type="term" value="P:protein transport"/>
    <property type="evidence" value="ECO:0007669"/>
    <property type="project" value="UniProtKB-KW"/>
</dbReference>
<dbReference type="Gene3D" id="1.20.1250.20">
    <property type="entry name" value="MFS general substrate transporter like domains"/>
    <property type="match status" value="2"/>
</dbReference>